<dbReference type="PROSITE" id="PS51257">
    <property type="entry name" value="PROKAR_LIPOPROTEIN"/>
    <property type="match status" value="1"/>
</dbReference>
<proteinExistence type="inferred from homology"/>
<dbReference type="EC" id="2.7.1.180" evidence="1 10"/>
<feature type="binding site" evidence="11">
    <location>
        <position position="272"/>
    </location>
    <ligand>
        <name>Mg(2+)</name>
        <dbReference type="ChEBI" id="CHEBI:18420"/>
    </ligand>
</feature>
<evidence type="ECO:0000313" key="14">
    <source>
        <dbReference type="Proteomes" id="UP000192273"/>
    </source>
</evidence>
<dbReference type="GO" id="GO:0046872">
    <property type="term" value="F:metal ion binding"/>
    <property type="evidence" value="ECO:0007669"/>
    <property type="project" value="UniProtKB-UniRule"/>
</dbReference>
<comment type="cofactor">
    <cofactor evidence="11">
        <name>Mg(2+)</name>
        <dbReference type="ChEBI" id="CHEBI:18420"/>
    </cofactor>
    <cofactor evidence="11">
        <name>Mn(2+)</name>
        <dbReference type="ChEBI" id="CHEBI:29035"/>
    </cofactor>
    <text evidence="11">Magnesium. Can also use manganese.</text>
</comment>
<dbReference type="InterPro" id="IPR003374">
    <property type="entry name" value="ApbE-like_sf"/>
</dbReference>
<dbReference type="PIRSF" id="PIRSF006268">
    <property type="entry name" value="ApbE"/>
    <property type="match status" value="1"/>
</dbReference>
<evidence type="ECO:0000256" key="8">
    <source>
        <dbReference type="ARBA" id="ARBA00031306"/>
    </source>
</evidence>
<dbReference type="Pfam" id="PF02424">
    <property type="entry name" value="ApbE"/>
    <property type="match status" value="1"/>
</dbReference>
<dbReference type="KEGG" id="rmm:ROSMUCSMR3_03386"/>
<protein>
    <recommendedName>
        <fullName evidence="2 10">FAD:protein FMN transferase</fullName>
        <ecNumber evidence="1 10">2.7.1.180</ecNumber>
    </recommendedName>
    <alternativeName>
        <fullName evidence="8 10">Flavin transferase</fullName>
    </alternativeName>
</protein>
<evidence type="ECO:0000256" key="12">
    <source>
        <dbReference type="RuleBase" id="RU363002"/>
    </source>
</evidence>
<keyword evidence="7 10" id="KW-0460">Magnesium</keyword>
<feature type="binding site" evidence="11">
    <location>
        <position position="166"/>
    </location>
    <ligand>
        <name>Mg(2+)</name>
        <dbReference type="ChEBI" id="CHEBI:18420"/>
    </ligand>
</feature>
<evidence type="ECO:0000256" key="5">
    <source>
        <dbReference type="ARBA" id="ARBA00022723"/>
    </source>
</evidence>
<keyword evidence="3 10" id="KW-0285">Flavoprotein</keyword>
<dbReference type="InterPro" id="IPR024932">
    <property type="entry name" value="ApbE"/>
</dbReference>
<keyword evidence="12" id="KW-0997">Cell inner membrane</keyword>
<feature type="binding site" evidence="11">
    <location>
        <position position="276"/>
    </location>
    <ligand>
        <name>Mg(2+)</name>
        <dbReference type="ChEBI" id="CHEBI:18420"/>
    </ligand>
</feature>
<evidence type="ECO:0000256" key="4">
    <source>
        <dbReference type="ARBA" id="ARBA00022679"/>
    </source>
</evidence>
<evidence type="ECO:0000313" key="13">
    <source>
        <dbReference type="EMBL" id="ARE84847.1"/>
    </source>
</evidence>
<keyword evidence="12" id="KW-0449">Lipoprotein</keyword>
<keyword evidence="12" id="KW-1003">Cell membrane</keyword>
<dbReference type="PANTHER" id="PTHR30040">
    <property type="entry name" value="THIAMINE BIOSYNTHESIS LIPOPROTEIN APBE"/>
    <property type="match status" value="1"/>
</dbReference>
<comment type="function">
    <text evidence="12">Flavin transferase that catalyzes the transfer of the FMN moiety of FAD and its covalent binding to the hydroxyl group of a threonine residue in a target flavoprotein.</text>
</comment>
<sequence>MTLSRRRFLTISAAALSCSRSAQATPLHRWQGIALGARATITLSHPEAERITETARAEIERLEQVFSLYRSTSALSQLNASGHLDAPPFELLDCLSIAATAHHATDGLFDPTVQPLWDLYAHSYGAGHAPSEAEIANARAHGTWSDLRYSATAINLRPGMALTLNGIAQGYIADRIAHLLQAEGLSDILIDTGELRALGGHPDGGDWPVILDTPGRPHLGLRDRALASSAPRGTVFDAEGTAGHILDPRTGTPATPRWHLISVTAQSAAMADALSTAMCLMSAQDIKRAESAISGVRVVQSAAV</sequence>
<keyword evidence="4 10" id="KW-0808">Transferase</keyword>
<evidence type="ECO:0000256" key="1">
    <source>
        <dbReference type="ARBA" id="ARBA00011955"/>
    </source>
</evidence>
<evidence type="ECO:0000256" key="3">
    <source>
        <dbReference type="ARBA" id="ARBA00022630"/>
    </source>
</evidence>
<feature type="chain" id="PRO_5011825199" description="FAD:protein FMN transferase" evidence="12">
    <location>
        <begin position="25"/>
        <end position="304"/>
    </location>
</feature>
<evidence type="ECO:0000256" key="6">
    <source>
        <dbReference type="ARBA" id="ARBA00022827"/>
    </source>
</evidence>
<keyword evidence="12" id="KW-0732">Signal</keyword>
<dbReference type="OrthoDB" id="9778595at2"/>
<reference evidence="13 14" key="1">
    <citation type="submission" date="2017-03" db="EMBL/GenBank/DDBJ databases">
        <title>Genome Sequence of Roseovarius mucosus strain SMR3 Isolated from a culture of the Diatom Skeletonema marinoi.</title>
        <authorList>
            <person name="Topel M."/>
            <person name="Pinder M."/>
            <person name="Johansson O.N."/>
            <person name="Kourtchenko O."/>
            <person name="Godhe A."/>
            <person name="Clarke A.K."/>
        </authorList>
    </citation>
    <scope>NUCLEOTIDE SEQUENCE [LARGE SCALE GENOMIC DNA]</scope>
    <source>
        <strain evidence="13 14">SMR3</strain>
    </source>
</reference>
<feature type="signal peptide" evidence="12">
    <location>
        <begin position="1"/>
        <end position="24"/>
    </location>
</feature>
<dbReference type="Gene3D" id="3.10.520.10">
    <property type="entry name" value="ApbE-like domains"/>
    <property type="match status" value="1"/>
</dbReference>
<keyword evidence="14" id="KW-1185">Reference proteome</keyword>
<keyword evidence="6 10" id="KW-0274">FAD</keyword>
<accession>A0A1V0RSU0</accession>
<dbReference type="GO" id="GO:0005886">
    <property type="term" value="C:plasma membrane"/>
    <property type="evidence" value="ECO:0007669"/>
    <property type="project" value="UniProtKB-SubCell"/>
</dbReference>
<comment type="catalytic activity">
    <reaction evidence="9 10 12">
        <text>L-threonyl-[protein] + FAD = FMN-L-threonyl-[protein] + AMP + H(+)</text>
        <dbReference type="Rhea" id="RHEA:36847"/>
        <dbReference type="Rhea" id="RHEA-COMP:11060"/>
        <dbReference type="Rhea" id="RHEA-COMP:11061"/>
        <dbReference type="ChEBI" id="CHEBI:15378"/>
        <dbReference type="ChEBI" id="CHEBI:30013"/>
        <dbReference type="ChEBI" id="CHEBI:57692"/>
        <dbReference type="ChEBI" id="CHEBI:74257"/>
        <dbReference type="ChEBI" id="CHEBI:456215"/>
        <dbReference type="EC" id="2.7.1.180"/>
    </reaction>
</comment>
<evidence type="ECO:0000256" key="7">
    <source>
        <dbReference type="ARBA" id="ARBA00022842"/>
    </source>
</evidence>
<dbReference type="PANTHER" id="PTHR30040:SF2">
    <property type="entry name" value="FAD:PROTEIN FMN TRANSFERASE"/>
    <property type="match status" value="1"/>
</dbReference>
<keyword evidence="5 10" id="KW-0479">Metal-binding</keyword>
<dbReference type="GO" id="GO:0016740">
    <property type="term" value="F:transferase activity"/>
    <property type="evidence" value="ECO:0007669"/>
    <property type="project" value="UniProtKB-UniRule"/>
</dbReference>
<dbReference type="PROSITE" id="PS51318">
    <property type="entry name" value="TAT"/>
    <property type="match status" value="1"/>
</dbReference>
<dbReference type="InterPro" id="IPR006311">
    <property type="entry name" value="TAT_signal"/>
</dbReference>
<dbReference type="AlphaFoldDB" id="A0A1V0RSU0"/>
<organism evidence="13 14">
    <name type="scientific">Roseovarius mucosus</name>
    <dbReference type="NCBI Taxonomy" id="215743"/>
    <lineage>
        <taxon>Bacteria</taxon>
        <taxon>Pseudomonadati</taxon>
        <taxon>Pseudomonadota</taxon>
        <taxon>Alphaproteobacteria</taxon>
        <taxon>Rhodobacterales</taxon>
        <taxon>Roseobacteraceae</taxon>
        <taxon>Roseovarius</taxon>
    </lineage>
</organism>
<comment type="subcellular location">
    <subcellularLocation>
        <location evidence="12">Cell inner membrane</location>
        <topology evidence="12">Lipid-anchor</topology>
        <orientation evidence="12">Periplasmic side</orientation>
    </subcellularLocation>
</comment>
<evidence type="ECO:0000256" key="11">
    <source>
        <dbReference type="PIRSR" id="PIRSR006268-2"/>
    </source>
</evidence>
<dbReference type="SUPFAM" id="SSF143631">
    <property type="entry name" value="ApbE-like"/>
    <property type="match status" value="1"/>
</dbReference>
<evidence type="ECO:0000256" key="10">
    <source>
        <dbReference type="PIRNR" id="PIRNR006268"/>
    </source>
</evidence>
<dbReference type="RefSeq" id="WP_081508044.1">
    <property type="nucleotide sequence ID" value="NZ_CP020474.1"/>
</dbReference>
<name>A0A1V0RSU0_9RHOB</name>
<gene>
    <name evidence="13" type="primary">apbE</name>
    <name evidence="13" type="ORF">ROSMUCSMR3_03386</name>
</gene>
<evidence type="ECO:0000256" key="2">
    <source>
        <dbReference type="ARBA" id="ARBA00016337"/>
    </source>
</evidence>
<keyword evidence="12" id="KW-0472">Membrane</keyword>
<comment type="similarity">
    <text evidence="10 12">Belongs to the ApbE family.</text>
</comment>
<dbReference type="EMBL" id="CP020474">
    <property type="protein sequence ID" value="ARE84847.1"/>
    <property type="molecule type" value="Genomic_DNA"/>
</dbReference>
<dbReference type="Proteomes" id="UP000192273">
    <property type="component" value="Chromosome"/>
</dbReference>
<evidence type="ECO:0000256" key="9">
    <source>
        <dbReference type="ARBA" id="ARBA00048540"/>
    </source>
</evidence>